<reference evidence="1 2" key="1">
    <citation type="submission" date="2019-05" db="EMBL/GenBank/DDBJ databases">
        <title>Burkholderia sp. DHOD12, isolated from subtropical forest soil.</title>
        <authorList>
            <person name="Gao Z.-H."/>
            <person name="Qiu L.-H."/>
        </authorList>
    </citation>
    <scope>NUCLEOTIDE SEQUENCE [LARGE SCALE GENOMIC DNA]</scope>
    <source>
        <strain evidence="1 2">DHOD12</strain>
    </source>
</reference>
<dbReference type="AlphaFoldDB" id="A0A4P8IU41"/>
<accession>A0A4P8IU41</accession>
<evidence type="ECO:0000313" key="1">
    <source>
        <dbReference type="EMBL" id="QCP52778.1"/>
    </source>
</evidence>
<evidence type="ECO:0000313" key="2">
    <source>
        <dbReference type="Proteomes" id="UP000298656"/>
    </source>
</evidence>
<dbReference type="KEGG" id="tvl:FAZ95_26960"/>
<gene>
    <name evidence="1" type="ORF">FAZ95_26960</name>
</gene>
<sequence>MAKKIFGMTTGVSPKVVSESGGEKGQALRKLPATAENMTKLSAFEHAAANAPGDATTADKIAAAAGFARNGAAHVAASTAALGADGLRGAHAAGYLEDHIENISSNFS</sequence>
<dbReference type="Proteomes" id="UP000298656">
    <property type="component" value="Chromosome 2"/>
</dbReference>
<proteinExistence type="predicted"/>
<dbReference type="OrthoDB" id="9134771at2"/>
<keyword evidence="2" id="KW-1185">Reference proteome</keyword>
<organism evidence="1 2">
    <name type="scientific">Trinickia violacea</name>
    <dbReference type="NCBI Taxonomy" id="2571746"/>
    <lineage>
        <taxon>Bacteria</taxon>
        <taxon>Pseudomonadati</taxon>
        <taxon>Pseudomonadota</taxon>
        <taxon>Betaproteobacteria</taxon>
        <taxon>Burkholderiales</taxon>
        <taxon>Burkholderiaceae</taxon>
        <taxon>Trinickia</taxon>
    </lineage>
</organism>
<protein>
    <submittedName>
        <fullName evidence="1">Uncharacterized protein</fullName>
    </submittedName>
</protein>
<name>A0A4P8IU41_9BURK</name>
<dbReference type="RefSeq" id="WP_137335549.1">
    <property type="nucleotide sequence ID" value="NZ_CP040078.1"/>
</dbReference>
<dbReference type="EMBL" id="CP040078">
    <property type="protein sequence ID" value="QCP52778.1"/>
    <property type="molecule type" value="Genomic_DNA"/>
</dbReference>